<dbReference type="AlphaFoldDB" id="A0A0N5B4Z9"/>
<proteinExistence type="predicted"/>
<sequence length="114" mass="13046">MEYDTTSTRSVISVKVTQNFGFTLTSSSTYISDVTDKFINYSGKTKIFAKTIGSIEINKEFKIQVAEINYNILSIPGEKLCVKKFKNIDDEQEHKLAQEYFMANASITFIKFFL</sequence>
<organism evidence="1 2">
    <name type="scientific">Strongyloides papillosus</name>
    <name type="common">Intestinal threadworm</name>
    <dbReference type="NCBI Taxonomy" id="174720"/>
    <lineage>
        <taxon>Eukaryota</taxon>
        <taxon>Metazoa</taxon>
        <taxon>Ecdysozoa</taxon>
        <taxon>Nematoda</taxon>
        <taxon>Chromadorea</taxon>
        <taxon>Rhabditida</taxon>
        <taxon>Tylenchina</taxon>
        <taxon>Panagrolaimomorpha</taxon>
        <taxon>Strongyloidoidea</taxon>
        <taxon>Strongyloididae</taxon>
        <taxon>Strongyloides</taxon>
    </lineage>
</organism>
<dbReference type="Proteomes" id="UP000046392">
    <property type="component" value="Unplaced"/>
</dbReference>
<reference evidence="2" key="1">
    <citation type="submission" date="2017-02" db="UniProtKB">
        <authorList>
            <consortium name="WormBaseParasite"/>
        </authorList>
    </citation>
    <scope>IDENTIFICATION</scope>
</reference>
<accession>A0A0N5B4Z9</accession>
<protein>
    <submittedName>
        <fullName evidence="2">Uncharacterized protein</fullName>
    </submittedName>
</protein>
<evidence type="ECO:0000313" key="2">
    <source>
        <dbReference type="WBParaSite" id="SPAL_0000114566.1"/>
    </source>
</evidence>
<name>A0A0N5B4Z9_STREA</name>
<keyword evidence="1" id="KW-1185">Reference proteome</keyword>
<dbReference type="WBParaSite" id="SPAL_0000114566.1">
    <property type="protein sequence ID" value="SPAL_0000114566.1"/>
    <property type="gene ID" value="SPAL_0000114566"/>
</dbReference>
<evidence type="ECO:0000313" key="1">
    <source>
        <dbReference type="Proteomes" id="UP000046392"/>
    </source>
</evidence>